<dbReference type="PROSITE" id="PS50844">
    <property type="entry name" value="AFP_LIKE"/>
    <property type="match status" value="1"/>
</dbReference>
<comment type="caution">
    <text evidence="4">The sequence shown here is derived from an EMBL/GenBank/DDBJ whole genome shotgun (WGS) entry which is preliminary data.</text>
</comment>
<dbReference type="RefSeq" id="WP_162449710.1">
    <property type="nucleotide sequence ID" value="NZ_WLZY01000002.1"/>
</dbReference>
<keyword evidence="5" id="KW-1185">Reference proteome</keyword>
<evidence type="ECO:0000313" key="4">
    <source>
        <dbReference type="EMBL" id="NDL57022.1"/>
    </source>
</evidence>
<protein>
    <recommendedName>
        <fullName evidence="3">AFP-like domain-containing protein</fullName>
    </recommendedName>
</protein>
<gene>
    <name evidence="4" type="ORF">F7O44_08055</name>
</gene>
<accession>A0A7K3M279</accession>
<evidence type="ECO:0000313" key="5">
    <source>
        <dbReference type="Proteomes" id="UP000460435"/>
    </source>
</evidence>
<dbReference type="Proteomes" id="UP000460435">
    <property type="component" value="Unassembled WGS sequence"/>
</dbReference>
<feature type="domain" description="AFP-like" evidence="3">
    <location>
        <begin position="73"/>
        <end position="136"/>
    </location>
</feature>
<evidence type="ECO:0000256" key="2">
    <source>
        <dbReference type="SAM" id="Phobius"/>
    </source>
</evidence>
<feature type="compositionally biased region" description="Basic and acidic residues" evidence="1">
    <location>
        <begin position="1"/>
        <end position="11"/>
    </location>
</feature>
<dbReference type="Pfam" id="PF08666">
    <property type="entry name" value="SAF"/>
    <property type="match status" value="1"/>
</dbReference>
<keyword evidence="2" id="KW-0812">Transmembrane</keyword>
<dbReference type="EMBL" id="WLZY01000002">
    <property type="protein sequence ID" value="NDL57022.1"/>
    <property type="molecule type" value="Genomic_DNA"/>
</dbReference>
<evidence type="ECO:0000259" key="3">
    <source>
        <dbReference type="PROSITE" id="PS50844"/>
    </source>
</evidence>
<name>A0A7K3M279_9ACTN</name>
<keyword evidence="2" id="KW-0472">Membrane</keyword>
<feature type="region of interest" description="Disordered" evidence="1">
    <location>
        <begin position="163"/>
        <end position="183"/>
    </location>
</feature>
<evidence type="ECO:0000256" key="1">
    <source>
        <dbReference type="SAM" id="MobiDB-lite"/>
    </source>
</evidence>
<dbReference type="AlphaFoldDB" id="A0A7K3M279"/>
<sequence>MMPKTAAHDVGDQGVGSAPNGHTGLLDVRERGTAARVRYSRRRGLIGLGVAFLALGGGGAYVLAERASDAVEVIAMMADVPRGHVISEHDLTTASAMPDPALAPIPASRIPEIVGQRAAADLSRGSLLTDESVTTQMLPAAGETVVGVAVTEAQLPTEPIAPGSRVRIFDTPNAGDDPPATTPDSIAASVVSVTSDVTTGHIVVNVLVRSNVAGDLVARVATGRVGIVLDSLEEDGDGL</sequence>
<reference evidence="4 5" key="1">
    <citation type="submission" date="2019-11" db="EMBL/GenBank/DDBJ databases">
        <authorList>
            <person name="Li X.-J."/>
            <person name="Feng X.-M."/>
        </authorList>
    </citation>
    <scope>NUCLEOTIDE SEQUENCE [LARGE SCALE GENOMIC DNA]</scope>
    <source>
        <strain evidence="4 5">XMNu-373</strain>
    </source>
</reference>
<feature type="region of interest" description="Disordered" evidence="1">
    <location>
        <begin position="1"/>
        <end position="25"/>
    </location>
</feature>
<dbReference type="InterPro" id="IPR013974">
    <property type="entry name" value="SAF"/>
</dbReference>
<proteinExistence type="predicted"/>
<dbReference type="InterPro" id="IPR006190">
    <property type="entry name" value="SAF_AFP_Neu5Ac"/>
</dbReference>
<feature type="transmembrane region" description="Helical" evidence="2">
    <location>
        <begin position="45"/>
        <end position="64"/>
    </location>
</feature>
<organism evidence="4 5">
    <name type="scientific">Phytoactinopolyspora mesophila</name>
    <dbReference type="NCBI Taxonomy" id="2650750"/>
    <lineage>
        <taxon>Bacteria</taxon>
        <taxon>Bacillati</taxon>
        <taxon>Actinomycetota</taxon>
        <taxon>Actinomycetes</taxon>
        <taxon>Jiangellales</taxon>
        <taxon>Jiangellaceae</taxon>
        <taxon>Phytoactinopolyspora</taxon>
    </lineage>
</organism>
<dbReference type="SMART" id="SM00858">
    <property type="entry name" value="SAF"/>
    <property type="match status" value="1"/>
</dbReference>
<keyword evidence="2" id="KW-1133">Transmembrane helix</keyword>